<evidence type="ECO:0000313" key="4">
    <source>
        <dbReference type="Proteomes" id="UP000187609"/>
    </source>
</evidence>
<evidence type="ECO:0000313" key="3">
    <source>
        <dbReference type="EMBL" id="OIT19355.1"/>
    </source>
</evidence>
<dbReference type="GO" id="GO:0071944">
    <property type="term" value="C:cell periphery"/>
    <property type="evidence" value="ECO:0007669"/>
    <property type="project" value="TreeGrafter"/>
</dbReference>
<dbReference type="AlphaFoldDB" id="A0A1J6HW67"/>
<dbReference type="EMBL" id="MJEQ01007858">
    <property type="protein sequence ID" value="OIT19355.1"/>
    <property type="molecule type" value="Genomic_DNA"/>
</dbReference>
<evidence type="ECO:0000256" key="1">
    <source>
        <dbReference type="ARBA" id="ARBA00022729"/>
    </source>
</evidence>
<dbReference type="InterPro" id="IPR003882">
    <property type="entry name" value="Pistil_extensin"/>
</dbReference>
<dbReference type="PANTHER" id="PTHR33470:SF30">
    <property type="entry name" value="PISTIL-SPECIFIC EXTENSIN-LIKE PROTEIN"/>
    <property type="match status" value="1"/>
</dbReference>
<keyword evidence="1" id="KW-0732">Signal</keyword>
<gene>
    <name evidence="2" type="primary">PEXLP_2</name>
    <name evidence="3" type="synonym">PEXLP_1</name>
    <name evidence="3" type="ORF">A4A49_55370</name>
    <name evidence="2" type="ORF">A4A49_60597</name>
</gene>
<dbReference type="Proteomes" id="UP000187609">
    <property type="component" value="Unassembled WGS sequence"/>
</dbReference>
<reference evidence="2 4" key="1">
    <citation type="submission" date="2016-11" db="EMBL/GenBank/DDBJ databases">
        <title>The genome of Nicotiana attenuata.</title>
        <authorList>
            <person name="Xu S."/>
            <person name="Brockmoeller T."/>
            <person name="Gaquerel E."/>
            <person name="Navarro A."/>
            <person name="Kuhl H."/>
            <person name="Gase K."/>
            <person name="Ling Z."/>
            <person name="Zhou W."/>
            <person name="Kreitzer C."/>
            <person name="Stanke M."/>
            <person name="Tang H."/>
            <person name="Lyons E."/>
            <person name="Pandey P."/>
            <person name="Pandey S.P."/>
            <person name="Timmermann B."/>
            <person name="Baldwin I.T."/>
        </authorList>
    </citation>
    <scope>NUCLEOTIDE SEQUENCE [LARGE SCALE GENOMIC DNA]</scope>
    <source>
        <strain evidence="4">cv. UT</strain>
        <strain evidence="2">UT</strain>
        <tissue evidence="2">Leaves</tissue>
    </source>
</reference>
<evidence type="ECO:0000313" key="2">
    <source>
        <dbReference type="EMBL" id="OIS96625.1"/>
    </source>
</evidence>
<comment type="caution">
    <text evidence="2">The sequence shown here is derived from an EMBL/GenBank/DDBJ whole genome shotgun (WGS) entry which is preliminary data.</text>
</comment>
<dbReference type="PRINTS" id="PR01218">
    <property type="entry name" value="PSTLEXTENSIN"/>
</dbReference>
<keyword evidence="4" id="KW-1185">Reference proteome</keyword>
<organism evidence="2 4">
    <name type="scientific">Nicotiana attenuata</name>
    <name type="common">Coyote tobacco</name>
    <dbReference type="NCBI Taxonomy" id="49451"/>
    <lineage>
        <taxon>Eukaryota</taxon>
        <taxon>Viridiplantae</taxon>
        <taxon>Streptophyta</taxon>
        <taxon>Embryophyta</taxon>
        <taxon>Tracheophyta</taxon>
        <taxon>Spermatophyta</taxon>
        <taxon>Magnoliopsida</taxon>
        <taxon>eudicotyledons</taxon>
        <taxon>Gunneridae</taxon>
        <taxon>Pentapetalae</taxon>
        <taxon>asterids</taxon>
        <taxon>lamiids</taxon>
        <taxon>Solanales</taxon>
        <taxon>Solanaceae</taxon>
        <taxon>Nicotianoideae</taxon>
        <taxon>Nicotianeae</taxon>
        <taxon>Nicotiana</taxon>
    </lineage>
</organism>
<dbReference type="Gramene" id="OIS96625">
    <property type="protein sequence ID" value="OIS96625"/>
    <property type="gene ID" value="A4A49_60597"/>
</dbReference>
<proteinExistence type="predicted"/>
<dbReference type="Pfam" id="PF01190">
    <property type="entry name" value="Pollen_Ole_e_1"/>
    <property type="match status" value="1"/>
</dbReference>
<protein>
    <submittedName>
        <fullName evidence="2">Pistil-specific extensin-like protein</fullName>
    </submittedName>
</protein>
<accession>A0A1J6HW67</accession>
<name>A0A1J6HW67_NICAT</name>
<dbReference type="PANTHER" id="PTHR33470">
    <property type="entry name" value="OS01G0164075 PROTEIN"/>
    <property type="match status" value="1"/>
</dbReference>
<dbReference type="EMBL" id="MJEQ01037193">
    <property type="protein sequence ID" value="OIS96625.1"/>
    <property type="molecule type" value="Genomic_DNA"/>
</dbReference>
<dbReference type="STRING" id="49451.A0A1J6HW67"/>
<sequence length="112" mass="12055">MVQSATTDNKGEFRIMPKSLTTADVGKCKVYLVKSPNPNCDIPTNFNGGKSGALLKPVLPPKQPITPAVVPVQPPMSDLYGVGPFIFEASSKMPCDKNLARKIGIMYKSMSL</sequence>
<dbReference type="Gramene" id="OIT19355">
    <property type="protein sequence ID" value="OIT19355"/>
    <property type="gene ID" value="A4A49_55370"/>
</dbReference>